<evidence type="ECO:0000313" key="4">
    <source>
        <dbReference type="Proteomes" id="UP000234331"/>
    </source>
</evidence>
<dbReference type="Pfam" id="PF19955">
    <property type="entry name" value="EAD1"/>
    <property type="match status" value="1"/>
</dbReference>
<reference evidence="3 4" key="1">
    <citation type="submission" date="2017-06" db="EMBL/GenBank/DDBJ databases">
        <authorList>
            <person name="Kim H.J."/>
            <person name="Triplett B.A."/>
        </authorList>
    </citation>
    <scope>NUCLEOTIDE SEQUENCE [LARGE SCALE GENOMIC DNA]</scope>
    <source>
        <strain evidence="3">FRACA_ARgP5</strain>
    </source>
</reference>
<feature type="compositionally biased region" description="Polar residues" evidence="1">
    <location>
        <begin position="100"/>
        <end position="109"/>
    </location>
</feature>
<dbReference type="InterPro" id="IPR045430">
    <property type="entry name" value="EAD1"/>
</dbReference>
<sequence>MPAPTLARWPRAVLASIGLDRSKQPSWNATTSLNFWREVNSLLGLGVVPDGAAKLLDKALEDWPVNPVFQRARKEVTAGMASSSDAAGGQQVTGRGMPSPRTSESSTSHAGDATPDMIPEASAGPANKTIEIGRSARPTPHISDSAPFATGSPRGC</sequence>
<feature type="domain" description="Effector-associated" evidence="2">
    <location>
        <begin position="12"/>
        <end position="75"/>
    </location>
</feature>
<feature type="region of interest" description="Disordered" evidence="1">
    <location>
        <begin position="76"/>
        <end position="156"/>
    </location>
</feature>
<evidence type="ECO:0000256" key="1">
    <source>
        <dbReference type="SAM" id="MobiDB-lite"/>
    </source>
</evidence>
<protein>
    <recommendedName>
        <fullName evidence="2">Effector-associated domain-containing protein</fullName>
    </recommendedName>
</protein>
<evidence type="ECO:0000313" key="3">
    <source>
        <dbReference type="EMBL" id="SNQ50570.1"/>
    </source>
</evidence>
<dbReference type="EMBL" id="FZMO01000434">
    <property type="protein sequence ID" value="SNQ50570.1"/>
    <property type="molecule type" value="Genomic_DNA"/>
</dbReference>
<feature type="compositionally biased region" description="Low complexity" evidence="1">
    <location>
        <begin position="78"/>
        <end position="89"/>
    </location>
</feature>
<keyword evidence="4" id="KW-1185">Reference proteome</keyword>
<proteinExistence type="predicted"/>
<organism evidence="3 4">
    <name type="scientific">Frankia canadensis</name>
    <dbReference type="NCBI Taxonomy" id="1836972"/>
    <lineage>
        <taxon>Bacteria</taxon>
        <taxon>Bacillati</taxon>
        <taxon>Actinomycetota</taxon>
        <taxon>Actinomycetes</taxon>
        <taxon>Frankiales</taxon>
        <taxon>Frankiaceae</taxon>
        <taxon>Frankia</taxon>
    </lineage>
</organism>
<gene>
    <name evidence="3" type="ORF">FRACA_490002</name>
</gene>
<accession>A0A2I2KY39</accession>
<dbReference type="Proteomes" id="UP000234331">
    <property type="component" value="Unassembled WGS sequence"/>
</dbReference>
<name>A0A2I2KY39_9ACTN</name>
<evidence type="ECO:0000259" key="2">
    <source>
        <dbReference type="Pfam" id="PF19955"/>
    </source>
</evidence>
<dbReference type="AlphaFoldDB" id="A0A2I2KY39"/>